<evidence type="ECO:0000256" key="1">
    <source>
        <dbReference type="SAM" id="MobiDB-lite"/>
    </source>
</evidence>
<evidence type="ECO:0000313" key="3">
    <source>
        <dbReference type="EMBL" id="TFD78307.1"/>
    </source>
</evidence>
<keyword evidence="4" id="KW-1185">Reference proteome</keyword>
<proteinExistence type="predicted"/>
<keyword evidence="2" id="KW-0472">Membrane</keyword>
<accession>A0A4R9B8U2</accession>
<dbReference type="OrthoDB" id="3267875at2"/>
<sequence>MSGRDDLPAAEETRRGADPPRALPGPVWIRILLLLLLLAGLLLILSTWVFPWVDSIVNNQEATVGSP</sequence>
<feature type="transmembrane region" description="Helical" evidence="2">
    <location>
        <begin position="27"/>
        <end position="50"/>
    </location>
</feature>
<dbReference type="EMBL" id="SOHH01000061">
    <property type="protein sequence ID" value="TFD78307.1"/>
    <property type="molecule type" value="Genomic_DNA"/>
</dbReference>
<reference evidence="3 4" key="1">
    <citation type="submission" date="2019-03" db="EMBL/GenBank/DDBJ databases">
        <title>Genomics of glacier-inhabiting Cryobacterium strains.</title>
        <authorList>
            <person name="Liu Q."/>
            <person name="Xin Y.-H."/>
        </authorList>
    </citation>
    <scope>NUCLEOTIDE SEQUENCE [LARGE SCALE GENOMIC DNA]</scope>
    <source>
        <strain evidence="3 4">Hh4</strain>
    </source>
</reference>
<comment type="caution">
    <text evidence="3">The sequence shown here is derived from an EMBL/GenBank/DDBJ whole genome shotgun (WGS) entry which is preliminary data.</text>
</comment>
<organism evidence="3 4">
    <name type="scientific">Cryobacterium fucosi</name>
    <dbReference type="NCBI Taxonomy" id="1259157"/>
    <lineage>
        <taxon>Bacteria</taxon>
        <taxon>Bacillati</taxon>
        <taxon>Actinomycetota</taxon>
        <taxon>Actinomycetes</taxon>
        <taxon>Micrococcales</taxon>
        <taxon>Microbacteriaceae</taxon>
        <taxon>Cryobacterium</taxon>
    </lineage>
</organism>
<keyword evidence="2" id="KW-1133">Transmembrane helix</keyword>
<evidence type="ECO:0000256" key="2">
    <source>
        <dbReference type="SAM" id="Phobius"/>
    </source>
</evidence>
<protein>
    <submittedName>
        <fullName evidence="3">Uncharacterized protein</fullName>
    </submittedName>
</protein>
<dbReference type="AlphaFoldDB" id="A0A4R9B8U2"/>
<dbReference type="RefSeq" id="WP_134523411.1">
    <property type="nucleotide sequence ID" value="NZ_SOHH01000061.1"/>
</dbReference>
<name>A0A4R9B8U2_9MICO</name>
<evidence type="ECO:0000313" key="4">
    <source>
        <dbReference type="Proteomes" id="UP000298313"/>
    </source>
</evidence>
<dbReference type="Proteomes" id="UP000298313">
    <property type="component" value="Unassembled WGS sequence"/>
</dbReference>
<keyword evidence="2" id="KW-0812">Transmembrane</keyword>
<feature type="region of interest" description="Disordered" evidence="1">
    <location>
        <begin position="1"/>
        <end position="21"/>
    </location>
</feature>
<gene>
    <name evidence="3" type="ORF">E3T48_07695</name>
</gene>
<feature type="compositionally biased region" description="Basic and acidic residues" evidence="1">
    <location>
        <begin position="1"/>
        <end position="18"/>
    </location>
</feature>